<keyword evidence="5 6" id="KW-0472">Membrane</keyword>
<feature type="transmembrane region" description="Helical" evidence="6">
    <location>
        <begin position="393"/>
        <end position="411"/>
    </location>
</feature>
<keyword evidence="9" id="KW-1185">Reference proteome</keyword>
<dbReference type="EMBL" id="BMYS01000003">
    <property type="protein sequence ID" value="GGW79439.1"/>
    <property type="molecule type" value="Genomic_DNA"/>
</dbReference>
<evidence type="ECO:0000259" key="7">
    <source>
        <dbReference type="Pfam" id="PF02687"/>
    </source>
</evidence>
<evidence type="ECO:0000256" key="2">
    <source>
        <dbReference type="ARBA" id="ARBA00022475"/>
    </source>
</evidence>
<dbReference type="Pfam" id="PF02687">
    <property type="entry name" value="FtsX"/>
    <property type="match status" value="2"/>
</dbReference>
<feature type="transmembrane region" description="Helical" evidence="6">
    <location>
        <begin position="467"/>
        <end position="489"/>
    </location>
</feature>
<comment type="subcellular location">
    <subcellularLocation>
        <location evidence="1">Cell membrane</location>
        <topology evidence="1">Multi-pass membrane protein</topology>
    </subcellularLocation>
</comment>
<protein>
    <submittedName>
        <fullName evidence="8">Inner membrane transport permease</fullName>
    </submittedName>
</protein>
<feature type="transmembrane region" description="Helical" evidence="6">
    <location>
        <begin position="703"/>
        <end position="725"/>
    </location>
</feature>
<keyword evidence="2" id="KW-1003">Cell membrane</keyword>
<evidence type="ECO:0000256" key="6">
    <source>
        <dbReference type="SAM" id="Phobius"/>
    </source>
</evidence>
<name>A0A918JJU8_9BURK</name>
<evidence type="ECO:0000256" key="4">
    <source>
        <dbReference type="ARBA" id="ARBA00022989"/>
    </source>
</evidence>
<dbReference type="InterPro" id="IPR003838">
    <property type="entry name" value="ABC3_permease_C"/>
</dbReference>
<accession>A0A918JJU8</accession>
<feature type="domain" description="ABC3 transporter permease C-terminal" evidence="7">
    <location>
        <begin position="708"/>
        <end position="819"/>
    </location>
</feature>
<feature type="transmembrane region" description="Helical" evidence="6">
    <location>
        <begin position="308"/>
        <end position="330"/>
    </location>
</feature>
<feature type="transmembrane region" description="Helical" evidence="6">
    <location>
        <begin position="756"/>
        <end position="779"/>
    </location>
</feature>
<evidence type="ECO:0000256" key="3">
    <source>
        <dbReference type="ARBA" id="ARBA00022692"/>
    </source>
</evidence>
<feature type="transmembrane region" description="Helical" evidence="6">
    <location>
        <begin position="20"/>
        <end position="40"/>
    </location>
</feature>
<gene>
    <name evidence="8" type="ORF">GCM10011450_06490</name>
</gene>
<dbReference type="GO" id="GO:0005886">
    <property type="term" value="C:plasma membrane"/>
    <property type="evidence" value="ECO:0007669"/>
    <property type="project" value="UniProtKB-SubCell"/>
</dbReference>
<feature type="transmembrane region" description="Helical" evidence="6">
    <location>
        <begin position="350"/>
        <end position="372"/>
    </location>
</feature>
<dbReference type="AlphaFoldDB" id="A0A918JJU8"/>
<dbReference type="InterPro" id="IPR038766">
    <property type="entry name" value="Membrane_comp_ABC_pdt"/>
</dbReference>
<proteinExistence type="predicted"/>
<feature type="transmembrane region" description="Helical" evidence="6">
    <location>
        <begin position="417"/>
        <end position="446"/>
    </location>
</feature>
<keyword evidence="3 6" id="KW-0812">Transmembrane</keyword>
<evidence type="ECO:0000256" key="5">
    <source>
        <dbReference type="ARBA" id="ARBA00023136"/>
    </source>
</evidence>
<evidence type="ECO:0000313" key="8">
    <source>
        <dbReference type="EMBL" id="GGW79439.1"/>
    </source>
</evidence>
<feature type="transmembrane region" description="Helical" evidence="6">
    <location>
        <begin position="256"/>
        <end position="274"/>
    </location>
</feature>
<dbReference type="Proteomes" id="UP000608345">
    <property type="component" value="Unassembled WGS sequence"/>
</dbReference>
<dbReference type="PANTHER" id="PTHR30287:SF1">
    <property type="entry name" value="INNER MEMBRANE PROTEIN"/>
    <property type="match status" value="1"/>
</dbReference>
<organism evidence="8 9">
    <name type="scientific">Advenella faeciporci</name>
    <dbReference type="NCBI Taxonomy" id="797535"/>
    <lineage>
        <taxon>Bacteria</taxon>
        <taxon>Pseudomonadati</taxon>
        <taxon>Pseudomonadota</taxon>
        <taxon>Betaproteobacteria</taxon>
        <taxon>Burkholderiales</taxon>
        <taxon>Alcaligenaceae</taxon>
    </lineage>
</organism>
<feature type="transmembrane region" description="Helical" evidence="6">
    <location>
        <begin position="791"/>
        <end position="813"/>
    </location>
</feature>
<comment type="caution">
    <text evidence="8">The sequence shown here is derived from an EMBL/GenBank/DDBJ whole genome shotgun (WGS) entry which is preliminary data.</text>
</comment>
<evidence type="ECO:0000313" key="9">
    <source>
        <dbReference type="Proteomes" id="UP000608345"/>
    </source>
</evidence>
<evidence type="ECO:0000256" key="1">
    <source>
        <dbReference type="ARBA" id="ARBA00004651"/>
    </source>
</evidence>
<sequence length="829" mass="90843">MLNGRLAWVSFKRDWKSGELKLLFLALIIAIVAVSSVGFLSDRVSRALERDTGQMLAADLLLESDEPVQQALLARAQKDGLSVAQTWQFPSMVAAADKTRLASVKAVSDGYPLRGTLKLKGGHESPVESARQAPESGTVWADAQLLLQLDVLPGQTVQLGNKTFRVEKIIESEPDKGLQFVNIAPRLMLNAADLASTGLIAPGSRIKYALLLAGDGNAVANYRQWLETAIAKGQQIRGTESVRPEVRQSLDRAQQFFALVALLTVLIACVAIALGSRRFTKRHQDGVAVMRTIGATGSQVRQILLLEFLLVAVFASLTGSAIGYLFHYFLLYFLMPLLQTELPAASLLPAFQAAIVGVFLLIGFSVPPLLQLSRVPPLKVIRQDLQLLSAGKTSAYLLGGVVFLALLWWFAKSFVLALIVGAGFLLALGAFALFSWCLVWLVAVLRKRLMHKPVLRFALAGMVSRKQMTIVQICSLALGLMIILLLGLIRTDLLDGWRNTLPDNAPNRFLINIQADQRQPVQAFFERQGLPRPELEPMVRGRLVQINGKEISPADYSEERTRRLVQREFNLSYLDELPPSNTISQGKWLNPAMPEVSFELELAETLGLKLNDRLAFDVAGQLVEAKITSLRTVKWDSMQVNFFAIMSAPLLENKPATWITSFYLPDNLPLFTQELVSQFPNITVFDVSGILAQLESVLSQVSLAVQLLFVFTFLAGVVVLVAAFLSTYDERIYEAAVLRSLGATSGQLDQAQRLELLIIGLFAGLLAATAAVLIAGLLAYHVFDFSISLNYWPWLVGVLVGVAASSLGGKMALKGVKTTPPLQVLRSMD</sequence>
<feature type="domain" description="ABC3 transporter permease C-terminal" evidence="7">
    <location>
        <begin position="259"/>
        <end position="376"/>
    </location>
</feature>
<reference evidence="8" key="2">
    <citation type="submission" date="2020-09" db="EMBL/GenBank/DDBJ databases">
        <authorList>
            <person name="Sun Q."/>
            <person name="Kim S."/>
        </authorList>
    </citation>
    <scope>NUCLEOTIDE SEQUENCE</scope>
    <source>
        <strain evidence="8">KCTC 23732</strain>
    </source>
</reference>
<dbReference type="PANTHER" id="PTHR30287">
    <property type="entry name" value="MEMBRANE COMPONENT OF PREDICTED ABC SUPERFAMILY METABOLITE UPTAKE TRANSPORTER"/>
    <property type="match status" value="1"/>
</dbReference>
<keyword evidence="4 6" id="KW-1133">Transmembrane helix</keyword>
<reference evidence="8" key="1">
    <citation type="journal article" date="2014" name="Int. J. Syst. Evol. Microbiol.">
        <title>Complete genome sequence of Corynebacterium casei LMG S-19264T (=DSM 44701T), isolated from a smear-ripened cheese.</title>
        <authorList>
            <consortium name="US DOE Joint Genome Institute (JGI-PGF)"/>
            <person name="Walter F."/>
            <person name="Albersmeier A."/>
            <person name="Kalinowski J."/>
            <person name="Ruckert C."/>
        </authorList>
    </citation>
    <scope>NUCLEOTIDE SEQUENCE</scope>
    <source>
        <strain evidence="8">KCTC 23732</strain>
    </source>
</reference>